<dbReference type="RefSeq" id="WP_184733030.1">
    <property type="nucleotide sequence ID" value="NZ_BMRW01000003.1"/>
</dbReference>
<dbReference type="InterPro" id="IPR030678">
    <property type="entry name" value="Peptide/Ni-bd"/>
</dbReference>
<feature type="domain" description="Solute-binding protein family 5" evidence="3">
    <location>
        <begin position="92"/>
        <end position="466"/>
    </location>
</feature>
<dbReference type="PANTHER" id="PTHR30290:SF83">
    <property type="entry name" value="ABC TRANSPORTER SUBSTRATE-BINDING PROTEIN"/>
    <property type="match status" value="1"/>
</dbReference>
<dbReference type="CDD" id="cd00995">
    <property type="entry name" value="PBP2_NikA_DppA_OppA_like"/>
    <property type="match status" value="1"/>
</dbReference>
<evidence type="ECO:0000256" key="2">
    <source>
        <dbReference type="SAM" id="SignalP"/>
    </source>
</evidence>
<dbReference type="PANTHER" id="PTHR30290">
    <property type="entry name" value="PERIPLASMIC BINDING COMPONENT OF ABC TRANSPORTER"/>
    <property type="match status" value="1"/>
</dbReference>
<dbReference type="InterPro" id="IPR039424">
    <property type="entry name" value="SBP_5"/>
</dbReference>
<accession>A0A7W7PDI8</accession>
<dbReference type="InterPro" id="IPR000914">
    <property type="entry name" value="SBP_5_dom"/>
</dbReference>
<dbReference type="SUPFAM" id="SSF53850">
    <property type="entry name" value="Periplasmic binding protein-like II"/>
    <property type="match status" value="1"/>
</dbReference>
<feature type="signal peptide" evidence="2">
    <location>
        <begin position="1"/>
        <end position="22"/>
    </location>
</feature>
<proteinExistence type="predicted"/>
<feature type="region of interest" description="Disordered" evidence="1">
    <location>
        <begin position="25"/>
        <end position="65"/>
    </location>
</feature>
<gene>
    <name evidence="4" type="ORF">FHS38_002068</name>
</gene>
<comment type="caution">
    <text evidence="4">The sequence shown here is derived from an EMBL/GenBank/DDBJ whole genome shotgun (WGS) entry which is preliminary data.</text>
</comment>
<dbReference type="GO" id="GO:1904680">
    <property type="term" value="F:peptide transmembrane transporter activity"/>
    <property type="evidence" value="ECO:0007669"/>
    <property type="project" value="TreeGrafter"/>
</dbReference>
<evidence type="ECO:0000313" key="4">
    <source>
        <dbReference type="EMBL" id="MBB4886039.1"/>
    </source>
</evidence>
<dbReference type="Gene3D" id="3.10.105.10">
    <property type="entry name" value="Dipeptide-binding Protein, Domain 3"/>
    <property type="match status" value="1"/>
</dbReference>
<dbReference type="Gene3D" id="3.40.190.10">
    <property type="entry name" value="Periplasmic binding protein-like II"/>
    <property type="match status" value="1"/>
</dbReference>
<dbReference type="PROSITE" id="PS51257">
    <property type="entry name" value="PROKAR_LIPOPROTEIN"/>
    <property type="match status" value="1"/>
</dbReference>
<dbReference type="GO" id="GO:0043190">
    <property type="term" value="C:ATP-binding cassette (ABC) transporter complex"/>
    <property type="evidence" value="ECO:0007669"/>
    <property type="project" value="InterPro"/>
</dbReference>
<dbReference type="EMBL" id="JACHJG010000003">
    <property type="protein sequence ID" value="MBB4886039.1"/>
    <property type="molecule type" value="Genomic_DNA"/>
</dbReference>
<dbReference type="Pfam" id="PF00496">
    <property type="entry name" value="SBP_bac_5"/>
    <property type="match status" value="1"/>
</dbReference>
<evidence type="ECO:0000313" key="5">
    <source>
        <dbReference type="Proteomes" id="UP000556436"/>
    </source>
</evidence>
<keyword evidence="5" id="KW-1185">Reference proteome</keyword>
<name>A0A7W7PDI8_STRNE</name>
<keyword evidence="2" id="KW-0732">Signal</keyword>
<feature type="compositionally biased region" description="Polar residues" evidence="1">
    <location>
        <begin position="45"/>
        <end position="57"/>
    </location>
</feature>
<sequence>MRGAKSAKWVTGAIVVAMAATACGGDKSDSGSGLTDGKVDPNGTLVVQTSEPQNPLQPANAKESQGHRVLKSLWSGLVTYEPGTGKIKNINAESVTSSDAQHWTVKLKPGWKFHNGEPVTAKSYVDSWNWSANTKNNQINSQWFADIEGYDDVHPAKGEGDPKSDKMSGLKVVSDTEFTIALKSKVSYFNYKLGYAVWYPLPDAFFKDPKAYGQKPVGNGPYKFESWDHNDKIVVKRFDGYQGPDKAKNGGITFKNYTTADAAYNDLRSNNLDWIEQIPDTSLTNYKSDLGDRAITNEYSAIQDVAFAFYTDQWKSINPKVLTGLSMAIDRDTITKTTLHGSRVPATSFVAKGVIGYQANSCGEACTFNAEKAKQYIKDGGGVPGNKISIQYNADQPHKTWVDAVCNSIRKSTGIECVGDSKPNFKADLDQREKKQVKSMYRSGWVLDYPVNANFLRDLYGSKADGNQGGYENKEFDELAAKADQANTLDETVKLYQEAEKTLAKKLPVIPLWYYATNAGQSTKVYGKMPYGQDGDPILTDVQVKQK</sequence>
<feature type="chain" id="PRO_5038494022" evidence="2">
    <location>
        <begin position="23"/>
        <end position="547"/>
    </location>
</feature>
<evidence type="ECO:0000256" key="1">
    <source>
        <dbReference type="SAM" id="MobiDB-lite"/>
    </source>
</evidence>
<organism evidence="4 5">
    <name type="scientific">Streptomyces netropsis</name>
    <name type="common">Streptoverticillium netropsis</name>
    <dbReference type="NCBI Taxonomy" id="55404"/>
    <lineage>
        <taxon>Bacteria</taxon>
        <taxon>Bacillati</taxon>
        <taxon>Actinomycetota</taxon>
        <taxon>Actinomycetes</taxon>
        <taxon>Kitasatosporales</taxon>
        <taxon>Streptomycetaceae</taxon>
        <taxon>Streptomyces</taxon>
    </lineage>
</organism>
<protein>
    <submittedName>
        <fullName evidence="4">Oligopeptide transport system substrate-binding protein</fullName>
    </submittedName>
</protein>
<dbReference type="Gene3D" id="3.90.76.10">
    <property type="entry name" value="Dipeptide-binding Protein, Domain 1"/>
    <property type="match status" value="1"/>
</dbReference>
<evidence type="ECO:0000259" key="3">
    <source>
        <dbReference type="Pfam" id="PF00496"/>
    </source>
</evidence>
<dbReference type="GO" id="GO:0042597">
    <property type="term" value="C:periplasmic space"/>
    <property type="evidence" value="ECO:0007669"/>
    <property type="project" value="UniProtKB-ARBA"/>
</dbReference>
<reference evidence="4 5" key="1">
    <citation type="submission" date="2020-08" db="EMBL/GenBank/DDBJ databases">
        <title>Genomic Encyclopedia of Type Strains, Phase III (KMG-III): the genomes of soil and plant-associated and newly described type strains.</title>
        <authorList>
            <person name="Whitman W."/>
        </authorList>
    </citation>
    <scope>NUCLEOTIDE SEQUENCE [LARGE SCALE GENOMIC DNA]</scope>
    <source>
        <strain evidence="4 5">CECT 3265</strain>
    </source>
</reference>
<dbReference type="Proteomes" id="UP000556436">
    <property type="component" value="Unassembled WGS sequence"/>
</dbReference>
<dbReference type="AlphaFoldDB" id="A0A7W7PDI8"/>
<dbReference type="PIRSF" id="PIRSF002741">
    <property type="entry name" value="MppA"/>
    <property type="match status" value="1"/>
</dbReference>
<dbReference type="GO" id="GO:0015833">
    <property type="term" value="P:peptide transport"/>
    <property type="evidence" value="ECO:0007669"/>
    <property type="project" value="TreeGrafter"/>
</dbReference>